<evidence type="ECO:0000313" key="2">
    <source>
        <dbReference type="Proteomes" id="UP000828048"/>
    </source>
</evidence>
<dbReference type="Proteomes" id="UP000828048">
    <property type="component" value="Chromosome 6"/>
</dbReference>
<reference evidence="1 2" key="1">
    <citation type="journal article" date="2021" name="Hortic Res">
        <title>High-quality reference genome and annotation aids understanding of berry development for evergreen blueberry (Vaccinium darrowii).</title>
        <authorList>
            <person name="Yu J."/>
            <person name="Hulse-Kemp A.M."/>
            <person name="Babiker E."/>
            <person name="Staton M."/>
        </authorList>
    </citation>
    <scope>NUCLEOTIDE SEQUENCE [LARGE SCALE GENOMIC DNA]</scope>
    <source>
        <strain evidence="2">cv. NJ 8807/NJ 8810</strain>
        <tissue evidence="1">Young leaf</tissue>
    </source>
</reference>
<organism evidence="1 2">
    <name type="scientific">Vaccinium darrowii</name>
    <dbReference type="NCBI Taxonomy" id="229202"/>
    <lineage>
        <taxon>Eukaryota</taxon>
        <taxon>Viridiplantae</taxon>
        <taxon>Streptophyta</taxon>
        <taxon>Embryophyta</taxon>
        <taxon>Tracheophyta</taxon>
        <taxon>Spermatophyta</taxon>
        <taxon>Magnoliopsida</taxon>
        <taxon>eudicotyledons</taxon>
        <taxon>Gunneridae</taxon>
        <taxon>Pentapetalae</taxon>
        <taxon>asterids</taxon>
        <taxon>Ericales</taxon>
        <taxon>Ericaceae</taxon>
        <taxon>Vaccinioideae</taxon>
        <taxon>Vaccinieae</taxon>
        <taxon>Vaccinium</taxon>
    </lineage>
</organism>
<name>A0ACB7XD40_9ERIC</name>
<protein>
    <submittedName>
        <fullName evidence="1">Uncharacterized protein</fullName>
    </submittedName>
</protein>
<sequence length="191" mass="21388">MNKREKGKDVADTSDAKKSRPTPFRIPGPAGELEEVLARRAAGEGKDIMSTQDFVQRALTVASEDTDFVSNRAWLTAIQEGYLQHPGYTELANVHKVKETQRFQLVVGLIKSCKRGEYGEDYAAELKDPTGVCWASIHFKACNEEMFTRILQVGSCLVLKDIVAFRLGKSSIFFNVTIQNVERVIEKSMLD</sequence>
<dbReference type="EMBL" id="CM037156">
    <property type="protein sequence ID" value="KAH7838671.1"/>
    <property type="molecule type" value="Genomic_DNA"/>
</dbReference>
<proteinExistence type="predicted"/>
<accession>A0ACB7XD40</accession>
<evidence type="ECO:0000313" key="1">
    <source>
        <dbReference type="EMBL" id="KAH7838671.1"/>
    </source>
</evidence>
<keyword evidence="2" id="KW-1185">Reference proteome</keyword>
<gene>
    <name evidence="1" type="ORF">Vadar_029714</name>
</gene>
<comment type="caution">
    <text evidence="1">The sequence shown here is derived from an EMBL/GenBank/DDBJ whole genome shotgun (WGS) entry which is preliminary data.</text>
</comment>